<comment type="caution">
    <text evidence="1">The sequence shown here is derived from an EMBL/GenBank/DDBJ whole genome shotgun (WGS) entry which is preliminary data.</text>
</comment>
<keyword evidence="2" id="KW-1185">Reference proteome</keyword>
<dbReference type="Proteomes" id="UP000887226">
    <property type="component" value="Unassembled WGS sequence"/>
</dbReference>
<proteinExistence type="predicted"/>
<protein>
    <submittedName>
        <fullName evidence="1">Uncharacterized protein</fullName>
    </submittedName>
</protein>
<accession>A0A9P7Z2T6</accession>
<evidence type="ECO:0000313" key="1">
    <source>
        <dbReference type="EMBL" id="KAG9244251.1"/>
    </source>
</evidence>
<reference evidence="1" key="1">
    <citation type="journal article" date="2021" name="IMA Fungus">
        <title>Genomic characterization of three marine fungi, including Emericellopsis atlantica sp. nov. with signatures of a generalist lifestyle and marine biomass degradation.</title>
        <authorList>
            <person name="Hagestad O.C."/>
            <person name="Hou L."/>
            <person name="Andersen J.H."/>
            <person name="Hansen E.H."/>
            <person name="Altermark B."/>
            <person name="Li C."/>
            <person name="Kuhnert E."/>
            <person name="Cox R.J."/>
            <person name="Crous P.W."/>
            <person name="Spatafora J.W."/>
            <person name="Lail K."/>
            <person name="Amirebrahimi M."/>
            <person name="Lipzen A."/>
            <person name="Pangilinan J."/>
            <person name="Andreopoulos W."/>
            <person name="Hayes R.D."/>
            <person name="Ng V."/>
            <person name="Grigoriev I.V."/>
            <person name="Jackson S.A."/>
            <person name="Sutton T.D.S."/>
            <person name="Dobson A.D.W."/>
            <person name="Rama T."/>
        </authorList>
    </citation>
    <scope>NUCLEOTIDE SEQUENCE</scope>
    <source>
        <strain evidence="1">TRa3180A</strain>
    </source>
</reference>
<organism evidence="1 2">
    <name type="scientific">Calycina marina</name>
    <dbReference type="NCBI Taxonomy" id="1763456"/>
    <lineage>
        <taxon>Eukaryota</taxon>
        <taxon>Fungi</taxon>
        <taxon>Dikarya</taxon>
        <taxon>Ascomycota</taxon>
        <taxon>Pezizomycotina</taxon>
        <taxon>Leotiomycetes</taxon>
        <taxon>Helotiales</taxon>
        <taxon>Pezizellaceae</taxon>
        <taxon>Calycina</taxon>
    </lineage>
</organism>
<name>A0A9P7Z2T6_9HELO</name>
<evidence type="ECO:0000313" key="2">
    <source>
        <dbReference type="Proteomes" id="UP000887226"/>
    </source>
</evidence>
<sequence length="114" mass="12600">MSLVTISASLYLAGSSTLRINTADVSCFRRSMCISRSTERVSLVVCSQLIQYVIMMFVLSVNCCPPHGFHLAHILGTARCIKLSQGCTTSQHHPIIGMVGHRGPFCCTNYMRKF</sequence>
<dbReference type="EMBL" id="MU253919">
    <property type="protein sequence ID" value="KAG9244251.1"/>
    <property type="molecule type" value="Genomic_DNA"/>
</dbReference>
<dbReference type="AlphaFoldDB" id="A0A9P7Z2T6"/>
<gene>
    <name evidence="1" type="ORF">BJ878DRAFT_79617</name>
</gene>